<dbReference type="Gene3D" id="3.30.750.44">
    <property type="match status" value="1"/>
</dbReference>
<dbReference type="GO" id="GO:0007165">
    <property type="term" value="P:signal transduction"/>
    <property type="evidence" value="ECO:0007669"/>
    <property type="project" value="TreeGrafter"/>
</dbReference>
<gene>
    <name evidence="8" type="ORF">FRY74_03640</name>
</gene>
<comment type="caution">
    <text evidence="8">The sequence shown here is derived from an EMBL/GenBank/DDBJ whole genome shotgun (WGS) entry which is preliminary data.</text>
</comment>
<dbReference type="CDD" id="cd07560">
    <property type="entry name" value="Peptidase_S41_CPP"/>
    <property type="match status" value="1"/>
</dbReference>
<dbReference type="GO" id="GO:0008236">
    <property type="term" value="F:serine-type peptidase activity"/>
    <property type="evidence" value="ECO:0007669"/>
    <property type="project" value="UniProtKB-KW"/>
</dbReference>
<dbReference type="GO" id="GO:0030288">
    <property type="term" value="C:outer membrane-bounded periplasmic space"/>
    <property type="evidence" value="ECO:0007669"/>
    <property type="project" value="TreeGrafter"/>
</dbReference>
<dbReference type="SUPFAM" id="SSF50156">
    <property type="entry name" value="PDZ domain-like"/>
    <property type="match status" value="1"/>
</dbReference>
<dbReference type="RefSeq" id="WP_147098692.1">
    <property type="nucleotide sequence ID" value="NZ_VOOS01000001.1"/>
</dbReference>
<keyword evidence="4 5" id="KW-0720">Serine protease</keyword>
<name>A0A5C6RYF1_9FLAO</name>
<evidence type="ECO:0000313" key="9">
    <source>
        <dbReference type="Proteomes" id="UP000321721"/>
    </source>
</evidence>
<evidence type="ECO:0000259" key="7">
    <source>
        <dbReference type="PROSITE" id="PS50106"/>
    </source>
</evidence>
<dbReference type="PANTHER" id="PTHR32060:SF30">
    <property type="entry name" value="CARBOXY-TERMINAL PROCESSING PROTEASE CTPA"/>
    <property type="match status" value="1"/>
</dbReference>
<dbReference type="PROSITE" id="PS50106">
    <property type="entry name" value="PDZ"/>
    <property type="match status" value="1"/>
</dbReference>
<evidence type="ECO:0000256" key="2">
    <source>
        <dbReference type="ARBA" id="ARBA00022670"/>
    </source>
</evidence>
<dbReference type="GO" id="GO:0004175">
    <property type="term" value="F:endopeptidase activity"/>
    <property type="evidence" value="ECO:0007669"/>
    <property type="project" value="TreeGrafter"/>
</dbReference>
<dbReference type="PANTHER" id="PTHR32060">
    <property type="entry name" value="TAIL-SPECIFIC PROTEASE"/>
    <property type="match status" value="1"/>
</dbReference>
<evidence type="ECO:0000256" key="3">
    <source>
        <dbReference type="ARBA" id="ARBA00022801"/>
    </source>
</evidence>
<sequence>MKNNRNLFFYLLPLTFAVCIVIGIYLGAYLSKSSTEKTKIFPSSIRFNTANKLNEILNFVEDTYVDSVDKEAITESSIATILSKLDPHSYYIPATDFNGMNDPLEGNFEGIGIEFRIIEDTVMVISAIPNGPSEKLGIEAGDRIVKVDTSEIAGNGITNENVIKLLKGPKGTKVKVTIIRKGIKKKLTFDIVRDEIPIFSIDAPYLINESTGYIRITRFAKTTYNEFLEATKNLKEDGMENLIIDLRGNGGGVLFAATDIADELLMKNKMIVYTEGRVRNKKEYFSTKKGILKHIKVSILINENSASASEILAGAIQDNDRGTIIGRRSFGKGLVQEQVMWPDGSALRLTVARYYTPTGRCIQKPYTDDMESYNMESYNRYLNGELLSSDSIHFPDSLKYFTPEGKIVYGGGGIMPDIFVPLDTAGNTPYFYEMRYRGILQSFSLNYVDNQRHKLKEKYKDALTFKEKFKVDDNLFNSVIKYAEANELPRNLKEIHESKKLIIESLKGFISKDLWGNFGYYVIVNENDKTIQKAISEFNKK</sequence>
<keyword evidence="2 5" id="KW-0645">Protease</keyword>
<evidence type="ECO:0000256" key="4">
    <source>
        <dbReference type="ARBA" id="ARBA00022825"/>
    </source>
</evidence>
<dbReference type="SUPFAM" id="SSF52096">
    <property type="entry name" value="ClpP/crotonase"/>
    <property type="match status" value="1"/>
</dbReference>
<keyword evidence="3 5" id="KW-0378">Hydrolase</keyword>
<keyword evidence="9" id="KW-1185">Reference proteome</keyword>
<evidence type="ECO:0000256" key="5">
    <source>
        <dbReference type="RuleBase" id="RU004404"/>
    </source>
</evidence>
<dbReference type="InterPro" id="IPR004447">
    <property type="entry name" value="Peptidase_S41A"/>
</dbReference>
<dbReference type="InterPro" id="IPR036034">
    <property type="entry name" value="PDZ_sf"/>
</dbReference>
<evidence type="ECO:0000256" key="6">
    <source>
        <dbReference type="SAM" id="Phobius"/>
    </source>
</evidence>
<dbReference type="EMBL" id="VOOS01000001">
    <property type="protein sequence ID" value="TXB67291.1"/>
    <property type="molecule type" value="Genomic_DNA"/>
</dbReference>
<protein>
    <submittedName>
        <fullName evidence="8">S41 family peptidase</fullName>
    </submittedName>
</protein>
<dbReference type="Pfam" id="PF03572">
    <property type="entry name" value="Peptidase_S41"/>
    <property type="match status" value="1"/>
</dbReference>
<dbReference type="AlphaFoldDB" id="A0A5C6RYF1"/>
<dbReference type="InterPro" id="IPR005151">
    <property type="entry name" value="Tail-specific_protease"/>
</dbReference>
<dbReference type="CDD" id="cd06782">
    <property type="entry name" value="cpPDZ_CPP-like"/>
    <property type="match status" value="1"/>
</dbReference>
<dbReference type="OrthoDB" id="9812068at2"/>
<evidence type="ECO:0000256" key="1">
    <source>
        <dbReference type="ARBA" id="ARBA00009179"/>
    </source>
</evidence>
<dbReference type="GO" id="GO:0006508">
    <property type="term" value="P:proteolysis"/>
    <property type="evidence" value="ECO:0007669"/>
    <property type="project" value="UniProtKB-KW"/>
</dbReference>
<comment type="similarity">
    <text evidence="1 5">Belongs to the peptidase S41A family.</text>
</comment>
<organism evidence="8 9">
    <name type="scientific">Vicingus serpentipes</name>
    <dbReference type="NCBI Taxonomy" id="1926625"/>
    <lineage>
        <taxon>Bacteria</taxon>
        <taxon>Pseudomonadati</taxon>
        <taxon>Bacteroidota</taxon>
        <taxon>Flavobacteriia</taxon>
        <taxon>Flavobacteriales</taxon>
        <taxon>Vicingaceae</taxon>
        <taxon>Vicingus</taxon>
    </lineage>
</organism>
<keyword evidence="6" id="KW-0812">Transmembrane</keyword>
<dbReference type="SMART" id="SM00228">
    <property type="entry name" value="PDZ"/>
    <property type="match status" value="1"/>
</dbReference>
<feature type="transmembrane region" description="Helical" evidence="6">
    <location>
        <begin position="7"/>
        <end position="30"/>
    </location>
</feature>
<accession>A0A5C6RYF1</accession>
<dbReference type="InterPro" id="IPR029045">
    <property type="entry name" value="ClpP/crotonase-like_dom_sf"/>
</dbReference>
<feature type="domain" description="PDZ" evidence="7">
    <location>
        <begin position="105"/>
        <end position="167"/>
    </location>
</feature>
<dbReference type="Gene3D" id="3.90.226.10">
    <property type="entry name" value="2-enoyl-CoA Hydratase, Chain A, domain 1"/>
    <property type="match status" value="1"/>
</dbReference>
<keyword evidence="6" id="KW-0472">Membrane</keyword>
<dbReference type="Pfam" id="PF13180">
    <property type="entry name" value="PDZ_2"/>
    <property type="match status" value="1"/>
</dbReference>
<reference evidence="8 9" key="1">
    <citation type="submission" date="2019-08" db="EMBL/GenBank/DDBJ databases">
        <title>Genome of Vicingus serpentipes NCIMB 15042.</title>
        <authorList>
            <person name="Bowman J.P."/>
        </authorList>
    </citation>
    <scope>NUCLEOTIDE SEQUENCE [LARGE SCALE GENOMIC DNA]</scope>
    <source>
        <strain evidence="8 9">NCIMB 15042</strain>
    </source>
</reference>
<dbReference type="Proteomes" id="UP000321721">
    <property type="component" value="Unassembled WGS sequence"/>
</dbReference>
<dbReference type="InterPro" id="IPR001478">
    <property type="entry name" value="PDZ"/>
</dbReference>
<evidence type="ECO:0000313" key="8">
    <source>
        <dbReference type="EMBL" id="TXB67291.1"/>
    </source>
</evidence>
<dbReference type="SMART" id="SM00245">
    <property type="entry name" value="TSPc"/>
    <property type="match status" value="1"/>
</dbReference>
<dbReference type="Gene3D" id="2.30.42.10">
    <property type="match status" value="1"/>
</dbReference>
<keyword evidence="6" id="KW-1133">Transmembrane helix</keyword>
<proteinExistence type="inferred from homology"/>
<dbReference type="NCBIfam" id="TIGR00225">
    <property type="entry name" value="prc"/>
    <property type="match status" value="1"/>
</dbReference>